<accession>A0AAW1SMV4</accession>
<proteinExistence type="predicted"/>
<evidence type="ECO:0000313" key="2">
    <source>
        <dbReference type="EMBL" id="KAK9850613.1"/>
    </source>
</evidence>
<comment type="caution">
    <text evidence="2">The sequence shown here is derived from an EMBL/GenBank/DDBJ whole genome shotgun (WGS) entry which is preliminary data.</text>
</comment>
<evidence type="ECO:0000313" key="3">
    <source>
        <dbReference type="Proteomes" id="UP001485043"/>
    </source>
</evidence>
<keyword evidence="3" id="KW-1185">Reference proteome</keyword>
<dbReference type="AlphaFoldDB" id="A0AAW1SMV4"/>
<dbReference type="Proteomes" id="UP001485043">
    <property type="component" value="Unassembled WGS sequence"/>
</dbReference>
<name>A0AAW1SMV4_9CHLO</name>
<dbReference type="EMBL" id="JALJOV010001282">
    <property type="protein sequence ID" value="KAK9850613.1"/>
    <property type="molecule type" value="Genomic_DNA"/>
</dbReference>
<sequence length="84" mass="9294">MAATDLHNCPWSEDTKETAWDRIAVGFAAGWRYCCWKKHPNSTTHAAEPDAITDSGSEEQEDPTDIANDSNHDDTNRHSSSSSD</sequence>
<feature type="region of interest" description="Disordered" evidence="1">
    <location>
        <begin position="42"/>
        <end position="84"/>
    </location>
</feature>
<protein>
    <submittedName>
        <fullName evidence="2">Uncharacterized protein</fullName>
    </submittedName>
</protein>
<organism evidence="2 3">
    <name type="scientific">Apatococcus fuscideae</name>
    <dbReference type="NCBI Taxonomy" id="2026836"/>
    <lineage>
        <taxon>Eukaryota</taxon>
        <taxon>Viridiplantae</taxon>
        <taxon>Chlorophyta</taxon>
        <taxon>core chlorophytes</taxon>
        <taxon>Trebouxiophyceae</taxon>
        <taxon>Chlorellales</taxon>
        <taxon>Chlorellaceae</taxon>
        <taxon>Apatococcus</taxon>
    </lineage>
</organism>
<gene>
    <name evidence="2" type="ORF">WJX84_007480</name>
</gene>
<evidence type="ECO:0000256" key="1">
    <source>
        <dbReference type="SAM" id="MobiDB-lite"/>
    </source>
</evidence>
<reference evidence="2 3" key="1">
    <citation type="journal article" date="2024" name="Nat. Commun.">
        <title>Phylogenomics reveals the evolutionary origins of lichenization in chlorophyte algae.</title>
        <authorList>
            <person name="Puginier C."/>
            <person name="Libourel C."/>
            <person name="Otte J."/>
            <person name="Skaloud P."/>
            <person name="Haon M."/>
            <person name="Grisel S."/>
            <person name="Petersen M."/>
            <person name="Berrin J.G."/>
            <person name="Delaux P.M."/>
            <person name="Dal Grande F."/>
            <person name="Keller J."/>
        </authorList>
    </citation>
    <scope>NUCLEOTIDE SEQUENCE [LARGE SCALE GENOMIC DNA]</scope>
    <source>
        <strain evidence="2 3">SAG 2523</strain>
    </source>
</reference>